<evidence type="ECO:0000313" key="2">
    <source>
        <dbReference type="EMBL" id="CAD9315496.1"/>
    </source>
</evidence>
<feature type="region of interest" description="Disordered" evidence="1">
    <location>
        <begin position="1"/>
        <end position="51"/>
    </location>
</feature>
<evidence type="ECO:0000256" key="1">
    <source>
        <dbReference type="SAM" id="MobiDB-lite"/>
    </source>
</evidence>
<accession>A0A7S2E4C0</accession>
<protein>
    <submittedName>
        <fullName evidence="2">Uncharacterized protein</fullName>
    </submittedName>
</protein>
<feature type="compositionally biased region" description="Polar residues" evidence="1">
    <location>
        <begin position="388"/>
        <end position="397"/>
    </location>
</feature>
<dbReference type="AlphaFoldDB" id="A0A7S2E4C0"/>
<name>A0A7S2E4C0_9STRA</name>
<feature type="region of interest" description="Disordered" evidence="1">
    <location>
        <begin position="100"/>
        <end position="121"/>
    </location>
</feature>
<proteinExistence type="predicted"/>
<feature type="region of interest" description="Disordered" evidence="1">
    <location>
        <begin position="184"/>
        <end position="208"/>
    </location>
</feature>
<sequence length="633" mass="70648">MENDVLKPQRRRSGSRRGQEISVQQHQKQHQRQRPSNNNGAPIRTRRSFSATSTEAEVLISNNDMDDSHVILDAAVTAINTSPPPPQIYPLDGQSGSYVCSNSPSLSIPPPPTTTTQGRKRRDVYILPAAKNKTSPPPPPPPIEAPPKPTKLCRILVLGDRFVGKSSLVQLYVHQAYCSFPSSCGNDAHSQKQEGHDSNTKPKRQDEATQNIHITNMEYTKKDVSLYHSFETQNETSDDEQVCVRVQIWDITSSSLSSFVQHKKNRMQSENVQNEQQQQYDADEEDGIFVDAVQDDDCHNDMFATNVNSNTTAPTTIDAATTATTTKFDELFEKTSGILLVCTLFPSSIIENDNMTTSAITAQGIYQHVECTIKKWMNFLQETRTRITQSQQHNYNNRGKKQPNTNTNDDDDSNRDEKECIIPPVTLLFSKSDLFYNRHHFQMSSPLDYIHLGSNIQSLCQKWNIRDWYFGSCCFPPSSMVPLLTSLSLSPSLNRFISNVSLQQQWCKDIMSCNDAFTSIVKRYLTSVDSSGGKEGNGQSMKNCGKNGNNIIDDNNFVSQQQVKTIRATQQEGIASIAIQNSPCSSHYTELSSSTKILSTAARVPAQSSTALPLSITTPIVEAHAVSIQDMDY</sequence>
<dbReference type="EMBL" id="HBGN01002851">
    <property type="protein sequence ID" value="CAD9315496.1"/>
    <property type="molecule type" value="Transcribed_RNA"/>
</dbReference>
<feature type="compositionally biased region" description="Basic and acidic residues" evidence="1">
    <location>
        <begin position="189"/>
        <end position="207"/>
    </location>
</feature>
<gene>
    <name evidence="2" type="ORF">DBRI1063_LOCUS1903</name>
</gene>
<organism evidence="2">
    <name type="scientific">Ditylum brightwellii</name>
    <dbReference type="NCBI Taxonomy" id="49249"/>
    <lineage>
        <taxon>Eukaryota</taxon>
        <taxon>Sar</taxon>
        <taxon>Stramenopiles</taxon>
        <taxon>Ochrophyta</taxon>
        <taxon>Bacillariophyta</taxon>
        <taxon>Mediophyceae</taxon>
        <taxon>Lithodesmiophycidae</taxon>
        <taxon>Lithodesmiales</taxon>
        <taxon>Lithodesmiaceae</taxon>
        <taxon>Ditylum</taxon>
    </lineage>
</organism>
<feature type="region of interest" description="Disordered" evidence="1">
    <location>
        <begin position="388"/>
        <end position="416"/>
    </location>
</feature>
<reference evidence="2" key="1">
    <citation type="submission" date="2021-01" db="EMBL/GenBank/DDBJ databases">
        <authorList>
            <person name="Corre E."/>
            <person name="Pelletier E."/>
            <person name="Niang G."/>
            <person name="Scheremetjew M."/>
            <person name="Finn R."/>
            <person name="Kale V."/>
            <person name="Holt S."/>
            <person name="Cochrane G."/>
            <person name="Meng A."/>
            <person name="Brown T."/>
            <person name="Cohen L."/>
        </authorList>
    </citation>
    <scope>NUCLEOTIDE SEQUENCE</scope>
    <source>
        <strain evidence="2">Pop2</strain>
    </source>
</reference>